<dbReference type="OrthoDB" id="9800897at2"/>
<evidence type="ECO:0000256" key="2">
    <source>
        <dbReference type="ARBA" id="ARBA00023125"/>
    </source>
</evidence>
<name>A0A2W7RGF6_9RHOB</name>
<dbReference type="AlphaFoldDB" id="A0A2W7RGF6"/>
<keyword evidence="1 3" id="KW-0597">Phosphoprotein</keyword>
<dbReference type="RefSeq" id="WP_071470165.1">
    <property type="nucleotide sequence ID" value="NZ_MEHT01000026.1"/>
</dbReference>
<dbReference type="Pfam" id="PF00072">
    <property type="entry name" value="Response_reg"/>
    <property type="match status" value="1"/>
</dbReference>
<dbReference type="InterPro" id="IPR058245">
    <property type="entry name" value="NreC/VraR/RcsB-like_REC"/>
</dbReference>
<comment type="caution">
    <text evidence="6">The sequence shown here is derived from an EMBL/GenBank/DDBJ whole genome shotgun (WGS) entry which is preliminary data.</text>
</comment>
<gene>
    <name evidence="6" type="ORF">LY56_03266</name>
</gene>
<dbReference type="SMART" id="SM00421">
    <property type="entry name" value="HTH_LUXR"/>
    <property type="match status" value="1"/>
</dbReference>
<dbReference type="GO" id="GO:0003677">
    <property type="term" value="F:DNA binding"/>
    <property type="evidence" value="ECO:0007669"/>
    <property type="project" value="UniProtKB-KW"/>
</dbReference>
<dbReference type="PRINTS" id="PR00038">
    <property type="entry name" value="HTHLUXR"/>
</dbReference>
<feature type="modified residue" description="4-aspartylphosphate" evidence="3">
    <location>
        <position position="67"/>
    </location>
</feature>
<dbReference type="SUPFAM" id="SSF52172">
    <property type="entry name" value="CheY-like"/>
    <property type="match status" value="1"/>
</dbReference>
<evidence type="ECO:0000256" key="3">
    <source>
        <dbReference type="PROSITE-ProRule" id="PRU00169"/>
    </source>
</evidence>
<organism evidence="6 7">
    <name type="scientific">Roseinatronobacter thiooxidans</name>
    <dbReference type="NCBI Taxonomy" id="121821"/>
    <lineage>
        <taxon>Bacteria</taxon>
        <taxon>Pseudomonadati</taxon>
        <taxon>Pseudomonadota</taxon>
        <taxon>Alphaproteobacteria</taxon>
        <taxon>Rhodobacterales</taxon>
        <taxon>Paracoccaceae</taxon>
        <taxon>Roseinatronobacter</taxon>
    </lineage>
</organism>
<proteinExistence type="predicted"/>
<feature type="domain" description="HTH luxR-type" evidence="4">
    <location>
        <begin position="148"/>
        <end position="213"/>
    </location>
</feature>
<sequence length="226" mass="24754">MTSYARNIAPASEELRILVVDHHALICETLAAALNMESGIYAESATSLHAAHDRIDETARFDVVLLDYEVTGMDGMNGLRHLIDKTDSAVVLFASSANPMIVERAIAAGAGGFIPKTLPFRALKHALRLVAEGVLYLPAQHMRPTAEDNTTEIDLTPREMRVLGFLCEGMQNKEIGRELGLEDGIIKMDVRSICRKMGARNRTQIVIEAMKRGLPDILLSGQLSSE</sequence>
<dbReference type="PROSITE" id="PS50110">
    <property type="entry name" value="RESPONSE_REGULATORY"/>
    <property type="match status" value="1"/>
</dbReference>
<dbReference type="STRING" id="121821.GCA_001870675_01400"/>
<keyword evidence="7" id="KW-1185">Reference proteome</keyword>
<dbReference type="PROSITE" id="PS50043">
    <property type="entry name" value="HTH_LUXR_2"/>
    <property type="match status" value="1"/>
</dbReference>
<dbReference type="InterPro" id="IPR000792">
    <property type="entry name" value="Tscrpt_reg_LuxR_C"/>
</dbReference>
<dbReference type="InterPro" id="IPR036388">
    <property type="entry name" value="WH-like_DNA-bd_sf"/>
</dbReference>
<dbReference type="Proteomes" id="UP000249364">
    <property type="component" value="Unassembled WGS sequence"/>
</dbReference>
<accession>A0A2W7RGF6</accession>
<dbReference type="CDD" id="cd06170">
    <property type="entry name" value="LuxR_C_like"/>
    <property type="match status" value="1"/>
</dbReference>
<dbReference type="PANTHER" id="PTHR45566">
    <property type="entry name" value="HTH-TYPE TRANSCRIPTIONAL REGULATOR YHJB-RELATED"/>
    <property type="match status" value="1"/>
</dbReference>
<dbReference type="EMBL" id="QKZQ01000023">
    <property type="protein sequence ID" value="PZX37032.1"/>
    <property type="molecule type" value="Genomic_DNA"/>
</dbReference>
<dbReference type="InterPro" id="IPR011006">
    <property type="entry name" value="CheY-like_superfamily"/>
</dbReference>
<evidence type="ECO:0000313" key="6">
    <source>
        <dbReference type="EMBL" id="PZX37032.1"/>
    </source>
</evidence>
<protein>
    <submittedName>
        <fullName evidence="6">LuxR family two component transcriptional regulator</fullName>
    </submittedName>
</protein>
<feature type="domain" description="Response regulatory" evidence="5">
    <location>
        <begin position="16"/>
        <end position="131"/>
    </location>
</feature>
<keyword evidence="2" id="KW-0238">DNA-binding</keyword>
<dbReference type="Gene3D" id="3.40.50.2300">
    <property type="match status" value="1"/>
</dbReference>
<evidence type="ECO:0000259" key="4">
    <source>
        <dbReference type="PROSITE" id="PS50043"/>
    </source>
</evidence>
<dbReference type="GO" id="GO:0000160">
    <property type="term" value="P:phosphorelay signal transduction system"/>
    <property type="evidence" value="ECO:0007669"/>
    <property type="project" value="InterPro"/>
</dbReference>
<reference evidence="6 7" key="1">
    <citation type="submission" date="2018-06" db="EMBL/GenBank/DDBJ databases">
        <title>Genomic Encyclopedia of Archaeal and Bacterial Type Strains, Phase II (KMG-II): from individual species to whole genera.</title>
        <authorList>
            <person name="Goeker M."/>
        </authorList>
    </citation>
    <scope>NUCLEOTIDE SEQUENCE [LARGE SCALE GENOMIC DNA]</scope>
    <source>
        <strain evidence="6 7">DSM 13087</strain>
    </source>
</reference>
<dbReference type="InterPro" id="IPR016032">
    <property type="entry name" value="Sig_transdc_resp-reg_C-effctor"/>
</dbReference>
<evidence type="ECO:0000259" key="5">
    <source>
        <dbReference type="PROSITE" id="PS50110"/>
    </source>
</evidence>
<dbReference type="InterPro" id="IPR051015">
    <property type="entry name" value="EvgA-like"/>
</dbReference>
<dbReference type="CDD" id="cd17535">
    <property type="entry name" value="REC_NarL-like"/>
    <property type="match status" value="1"/>
</dbReference>
<dbReference type="PANTHER" id="PTHR45566:SF1">
    <property type="entry name" value="HTH-TYPE TRANSCRIPTIONAL REGULATOR YHJB-RELATED"/>
    <property type="match status" value="1"/>
</dbReference>
<dbReference type="Pfam" id="PF00196">
    <property type="entry name" value="GerE"/>
    <property type="match status" value="1"/>
</dbReference>
<evidence type="ECO:0000313" key="7">
    <source>
        <dbReference type="Proteomes" id="UP000249364"/>
    </source>
</evidence>
<dbReference type="InterPro" id="IPR001789">
    <property type="entry name" value="Sig_transdc_resp-reg_receiver"/>
</dbReference>
<dbReference type="Gene3D" id="1.10.10.10">
    <property type="entry name" value="Winged helix-like DNA-binding domain superfamily/Winged helix DNA-binding domain"/>
    <property type="match status" value="1"/>
</dbReference>
<dbReference type="GO" id="GO:0006355">
    <property type="term" value="P:regulation of DNA-templated transcription"/>
    <property type="evidence" value="ECO:0007669"/>
    <property type="project" value="InterPro"/>
</dbReference>
<evidence type="ECO:0000256" key="1">
    <source>
        <dbReference type="ARBA" id="ARBA00022553"/>
    </source>
</evidence>
<dbReference type="SUPFAM" id="SSF46894">
    <property type="entry name" value="C-terminal effector domain of the bipartite response regulators"/>
    <property type="match status" value="1"/>
</dbReference>
<dbReference type="SMART" id="SM00448">
    <property type="entry name" value="REC"/>
    <property type="match status" value="1"/>
</dbReference>